<gene>
    <name evidence="2" type="ORF">NC661_18250</name>
</gene>
<keyword evidence="3" id="KW-1185">Reference proteome</keyword>
<evidence type="ECO:0000256" key="1">
    <source>
        <dbReference type="SAM" id="Phobius"/>
    </source>
</evidence>
<dbReference type="EMBL" id="JAMQJZ010000018">
    <property type="protein sequence ID" value="MDC3422296.1"/>
    <property type="molecule type" value="Genomic_DNA"/>
</dbReference>
<evidence type="ECO:0000313" key="3">
    <source>
        <dbReference type="Proteomes" id="UP001145072"/>
    </source>
</evidence>
<feature type="transmembrane region" description="Helical" evidence="1">
    <location>
        <begin position="34"/>
        <end position="52"/>
    </location>
</feature>
<dbReference type="Proteomes" id="UP001145072">
    <property type="component" value="Unassembled WGS sequence"/>
</dbReference>
<protein>
    <submittedName>
        <fullName evidence="2">Uncharacterized protein</fullName>
    </submittedName>
</protein>
<keyword evidence="1" id="KW-0812">Transmembrane</keyword>
<comment type="caution">
    <text evidence="2">The sequence shown here is derived from an EMBL/GenBank/DDBJ whole genome shotgun (WGS) entry which is preliminary data.</text>
</comment>
<keyword evidence="1" id="KW-1133">Transmembrane helix</keyword>
<keyword evidence="1" id="KW-0472">Membrane</keyword>
<organism evidence="2 3">
    <name type="scientific">Aquibacillus koreensis</name>
    <dbReference type="NCBI Taxonomy" id="279446"/>
    <lineage>
        <taxon>Bacteria</taxon>
        <taxon>Bacillati</taxon>
        <taxon>Bacillota</taxon>
        <taxon>Bacilli</taxon>
        <taxon>Bacillales</taxon>
        <taxon>Bacillaceae</taxon>
        <taxon>Aquibacillus</taxon>
    </lineage>
</organism>
<dbReference type="RefSeq" id="WP_259868165.1">
    <property type="nucleotide sequence ID" value="NZ_JAOALK010000027.1"/>
</dbReference>
<evidence type="ECO:0000313" key="2">
    <source>
        <dbReference type="EMBL" id="MDC3422296.1"/>
    </source>
</evidence>
<accession>A0A9X3WRC5</accession>
<sequence length="53" mass="6083">MNDWAILIIFLVIGGIAEYLVTKKVEDRKKQNRIIMYTWGGIGIILIMIAIFS</sequence>
<name>A0A9X3WRC5_9BACI</name>
<proteinExistence type="predicted"/>
<reference evidence="2" key="1">
    <citation type="submission" date="2022-06" db="EMBL/GenBank/DDBJ databases">
        <title>Aquibacillus sp. a new bacterium isolated from soil saline samples.</title>
        <authorList>
            <person name="Galisteo C."/>
            <person name="De La Haba R."/>
            <person name="Sanchez-Porro C."/>
            <person name="Ventosa A."/>
        </authorList>
    </citation>
    <scope>NUCLEOTIDE SEQUENCE</scope>
    <source>
        <strain evidence="2">JCM 12387</strain>
    </source>
</reference>
<feature type="transmembrane region" description="Helical" evidence="1">
    <location>
        <begin position="6"/>
        <end position="22"/>
    </location>
</feature>
<dbReference type="AlphaFoldDB" id="A0A9X3WRC5"/>